<reference evidence="2" key="1">
    <citation type="submission" date="2021-09" db="EMBL/GenBank/DDBJ databases">
        <authorList>
            <consortium name="Infravec"/>
            <person name="Campbell I L."/>
            <person name="Maslen G."/>
            <person name="Yates A."/>
        </authorList>
    </citation>
    <scope>NUCLEOTIDE SEQUENCE [LARGE SCALE GENOMIC DNA]</scope>
    <source>
        <strain evidence="2">Infravec2 EBRE</strain>
    </source>
</reference>
<accession>A0AAG5DB18</accession>
<sequence>MEPFRLPYIYDLRSLSFLDPTPVIFQSTYRDVSASPIPPPIAHFRRPAVDLYSNPVAPPAAIVLKSSSSPRAYCRTTPNAEYMTAIVPKVFAVAAPCFITWFNSL</sequence>
<organism evidence="1 2">
    <name type="scientific">Anopheles atroparvus</name>
    <name type="common">European mosquito</name>
    <dbReference type="NCBI Taxonomy" id="41427"/>
    <lineage>
        <taxon>Eukaryota</taxon>
        <taxon>Metazoa</taxon>
        <taxon>Ecdysozoa</taxon>
        <taxon>Arthropoda</taxon>
        <taxon>Hexapoda</taxon>
        <taxon>Insecta</taxon>
        <taxon>Pterygota</taxon>
        <taxon>Neoptera</taxon>
        <taxon>Endopterygota</taxon>
        <taxon>Diptera</taxon>
        <taxon>Nematocera</taxon>
        <taxon>Culicoidea</taxon>
        <taxon>Culicidae</taxon>
        <taxon>Anophelinae</taxon>
        <taxon>Anopheles</taxon>
    </lineage>
</organism>
<proteinExistence type="predicted"/>
<dbReference type="EnsemblMetazoa" id="ENSAATROPT009332">
    <property type="protein sequence ID" value="ENSAATROPP008442"/>
    <property type="gene ID" value="ENSAATROPG007600"/>
</dbReference>
<dbReference type="Proteomes" id="UP000075880">
    <property type="component" value="Unassembled WGS sequence"/>
</dbReference>
<name>A0AAG5DB18_ANOAO</name>
<keyword evidence="2" id="KW-1185">Reference proteome</keyword>
<protein>
    <submittedName>
        <fullName evidence="1">Uncharacterized protein</fullName>
    </submittedName>
</protein>
<reference evidence="1" key="2">
    <citation type="submission" date="2024-04" db="UniProtKB">
        <authorList>
            <consortium name="EnsemblMetazoa"/>
        </authorList>
    </citation>
    <scope>IDENTIFICATION</scope>
    <source>
        <strain evidence="1">EBRO</strain>
    </source>
</reference>
<evidence type="ECO:0000313" key="2">
    <source>
        <dbReference type="Proteomes" id="UP000075880"/>
    </source>
</evidence>
<evidence type="ECO:0000313" key="1">
    <source>
        <dbReference type="EnsemblMetazoa" id="ENSAATROPP008442"/>
    </source>
</evidence>
<dbReference type="EnsemblMetazoa" id="ENSAATROPT006442">
    <property type="protein sequence ID" value="ENSAATROPP005834"/>
    <property type="gene ID" value="ENSAATROPG005223"/>
</dbReference>
<dbReference type="AlphaFoldDB" id="A0AAG5DB18"/>